<dbReference type="InterPro" id="IPR013381">
    <property type="entry name" value="CRISPR-assoc_prot_Cse1"/>
</dbReference>
<proteinExistence type="predicted"/>
<dbReference type="STRING" id="1035707.SAMN05216552_100543"/>
<sequence length="498" mass="55147">MENRYNLIDEPWIPVADVGRVSLAQLFGSTDYGMLGGTPVQKIAILKFLLSIAQAAATPEDDDGWQAMSPADLAGSCLDYLQRRHEHFYLYGERPILQMPAIHKAECKSYGTVLPEVSTGNTTVLTQSQQESRLDDADKALLLLVQMGFALGGKKTDNSVVLTPGYPGKTNEKGKPSTGKPGPSVGFLGLLHNFVLGDGLRQTLRLNLLTRQDIADCQLYPGGVGHPPWEAMPQGEDCATARQHKLTLQGRLLPLSRFCLLAADGLHYSEGIAHPDYKAGGIDPTIAINQRGKDPKVLWVNPTRRPWRELTALLGFLDAGQGSFDCLQLRVATRRAAHHCDKFAIWSGGLRVSSNAGEQYASGTDDYVESTIWLYSSELGSRWFARLRQELDSLSELSGQLYGCVMGYYKAQLVDGKPLAEQATALYWQLCERDAQQMIESCGDGDANKQGRQQLRRRFAGNLHLAFDRQCPNQTARQLDAWAKSRPNLNKYLYEETR</sequence>
<accession>A0A1I7H7V9</accession>
<dbReference type="RefSeq" id="WP_093554830.1">
    <property type="nucleotide sequence ID" value="NZ_FPBO01000005.1"/>
</dbReference>
<dbReference type="OrthoDB" id="5392377at2"/>
<organism evidence="1 2">
    <name type="scientific">Pseudoduganella namucuonensis</name>
    <dbReference type="NCBI Taxonomy" id="1035707"/>
    <lineage>
        <taxon>Bacteria</taxon>
        <taxon>Pseudomonadati</taxon>
        <taxon>Pseudomonadota</taxon>
        <taxon>Betaproteobacteria</taxon>
        <taxon>Burkholderiales</taxon>
        <taxon>Oxalobacteraceae</taxon>
        <taxon>Telluria group</taxon>
        <taxon>Pseudoduganella</taxon>
    </lineage>
</organism>
<name>A0A1I7H7V9_9BURK</name>
<gene>
    <name evidence="1" type="ORF">SAMN05216552_100543</name>
</gene>
<evidence type="ECO:0000313" key="2">
    <source>
        <dbReference type="Proteomes" id="UP000199391"/>
    </source>
</evidence>
<dbReference type="EMBL" id="FPBO01000005">
    <property type="protein sequence ID" value="SFU56770.1"/>
    <property type="molecule type" value="Genomic_DNA"/>
</dbReference>
<dbReference type="Proteomes" id="UP000199391">
    <property type="component" value="Unassembled WGS sequence"/>
</dbReference>
<keyword evidence="2" id="KW-1185">Reference proteome</keyword>
<protein>
    <submittedName>
        <fullName evidence="1">CRISPR system Cascade subunit CasA</fullName>
    </submittedName>
</protein>
<dbReference type="AlphaFoldDB" id="A0A1I7H7V9"/>
<reference evidence="2" key="1">
    <citation type="submission" date="2016-10" db="EMBL/GenBank/DDBJ databases">
        <authorList>
            <person name="Varghese N."/>
            <person name="Submissions S."/>
        </authorList>
    </citation>
    <scope>NUCLEOTIDE SEQUENCE [LARGE SCALE GENOMIC DNA]</scope>
    <source>
        <strain evidence="2">CGMCC 1.11014</strain>
    </source>
</reference>
<dbReference type="NCBIfam" id="TIGR02547">
    <property type="entry name" value="casA_cse1"/>
    <property type="match status" value="1"/>
</dbReference>
<dbReference type="Pfam" id="PF09481">
    <property type="entry name" value="CRISPR_Cse1"/>
    <property type="match status" value="1"/>
</dbReference>
<evidence type="ECO:0000313" key="1">
    <source>
        <dbReference type="EMBL" id="SFU56770.1"/>
    </source>
</evidence>